<feature type="coiled-coil region" evidence="1">
    <location>
        <begin position="237"/>
        <end position="264"/>
    </location>
</feature>
<keyword evidence="1" id="KW-0175">Coiled coil</keyword>
<dbReference type="GO" id="GO:0006412">
    <property type="term" value="P:translation"/>
    <property type="evidence" value="ECO:0007669"/>
    <property type="project" value="InterPro"/>
</dbReference>
<dbReference type="AlphaFoldDB" id="G0R0X5"/>
<evidence type="ECO:0000313" key="2">
    <source>
        <dbReference type="EMBL" id="EGR28886.1"/>
    </source>
</evidence>
<dbReference type="EMBL" id="GL984205">
    <property type="protein sequence ID" value="EGR28886.1"/>
    <property type="molecule type" value="Genomic_DNA"/>
</dbReference>
<dbReference type="OMA" id="KSPHANK"/>
<gene>
    <name evidence="2" type="ORF">IMG5_167400</name>
</gene>
<proteinExistence type="predicted"/>
<dbReference type="InterPro" id="IPR011035">
    <property type="entry name" value="Ribosomal_bL25/Gln-tRNA_synth"/>
</dbReference>
<evidence type="ECO:0000256" key="1">
    <source>
        <dbReference type="SAM" id="Coils"/>
    </source>
</evidence>
<dbReference type="eggNOG" id="ENOG502SS1A">
    <property type="taxonomic scope" value="Eukaryota"/>
</dbReference>
<accession>G0R0X5</accession>
<dbReference type="InParanoid" id="G0R0X5"/>
<sequence length="275" mass="32596">MSLDQAVLRKEKVIILSEFRKQSDTLIKLKKEKKCPGYEDISDVDLTAESSQIYSLRRRLHHINQPYYFKADDQEIRCTYDHIFQHPREKWLVYAKFRRYVVGRANSLYLPFYIQHTFQNNDLNRGNDMQLKMQGIWVHCYNDIYPHKIIIDPENISKIRPLRIGDIQQLLPDGIELDKSKYLSIHQRVVVMSGDVEQRREMNMQSFMAQDETQEETQEFVDDQNVKLTSDTPKVKKERKTVKVKSLKKQVEAISAQVKEKLQTDFGAIKDEKKK</sequence>
<dbReference type="Proteomes" id="UP000008983">
    <property type="component" value="Unassembled WGS sequence"/>
</dbReference>
<organism evidence="2 3">
    <name type="scientific">Ichthyophthirius multifiliis</name>
    <name type="common">White spot disease agent</name>
    <name type="synonym">Ich</name>
    <dbReference type="NCBI Taxonomy" id="5932"/>
    <lineage>
        <taxon>Eukaryota</taxon>
        <taxon>Sar</taxon>
        <taxon>Alveolata</taxon>
        <taxon>Ciliophora</taxon>
        <taxon>Intramacronucleata</taxon>
        <taxon>Oligohymenophorea</taxon>
        <taxon>Hymenostomatida</taxon>
        <taxon>Ophryoglenina</taxon>
        <taxon>Ichthyophthirius</taxon>
    </lineage>
</organism>
<dbReference type="RefSeq" id="XP_004030122.1">
    <property type="nucleotide sequence ID" value="XM_004030074.1"/>
</dbReference>
<dbReference type="GeneID" id="14904973"/>
<dbReference type="SUPFAM" id="SSF50715">
    <property type="entry name" value="Ribosomal protein L25-like"/>
    <property type="match status" value="1"/>
</dbReference>
<dbReference type="OrthoDB" id="300485at2759"/>
<protein>
    <submittedName>
        <fullName evidence="2">Uncharacterized protein</fullName>
    </submittedName>
</protein>
<dbReference type="STRING" id="857967.G0R0X5"/>
<reference evidence="2 3" key="1">
    <citation type="submission" date="2011-07" db="EMBL/GenBank/DDBJ databases">
        <authorList>
            <person name="Coyne R."/>
            <person name="Brami D."/>
            <person name="Johnson J."/>
            <person name="Hostetler J."/>
            <person name="Hannick L."/>
            <person name="Clark T."/>
            <person name="Cassidy-Hanley D."/>
            <person name="Inman J."/>
        </authorList>
    </citation>
    <scope>NUCLEOTIDE SEQUENCE [LARGE SCALE GENOMIC DNA]</scope>
    <source>
        <strain evidence="2 3">G5</strain>
    </source>
</reference>
<keyword evidence="3" id="KW-1185">Reference proteome</keyword>
<name>G0R0X5_ICHMU</name>
<evidence type="ECO:0000313" key="3">
    <source>
        <dbReference type="Proteomes" id="UP000008983"/>
    </source>
</evidence>